<comment type="caution">
    <text evidence="4">The sequence shown here is derived from an EMBL/GenBank/DDBJ whole genome shotgun (WGS) entry which is preliminary data.</text>
</comment>
<dbReference type="InterPro" id="IPR028203">
    <property type="entry name" value="PSII_CF48-like_dom"/>
</dbReference>
<dbReference type="PANTHER" id="PTHR47199:SF2">
    <property type="entry name" value="PHOTOSYSTEM II STABILITY_ASSEMBLY FACTOR HCF136, CHLOROPLASTIC"/>
    <property type="match status" value="1"/>
</dbReference>
<name>A0ABD1YKG0_9MARC</name>
<keyword evidence="1" id="KW-0602">Photosynthesis</keyword>
<dbReference type="HAMAP" id="MF_01348">
    <property type="entry name" value="Ycf48"/>
    <property type="match status" value="1"/>
</dbReference>
<reference evidence="4 5" key="1">
    <citation type="submission" date="2024-09" db="EMBL/GenBank/DDBJ databases">
        <title>Chromosome-scale assembly of Riccia fluitans.</title>
        <authorList>
            <person name="Paukszto L."/>
            <person name="Sawicki J."/>
            <person name="Karawczyk K."/>
            <person name="Piernik-Szablinska J."/>
            <person name="Szczecinska M."/>
            <person name="Mazdziarz M."/>
        </authorList>
    </citation>
    <scope>NUCLEOTIDE SEQUENCE [LARGE SCALE GENOMIC DNA]</scope>
    <source>
        <strain evidence="4">Rf_01</strain>
        <tissue evidence="4">Aerial parts of the thallus</tissue>
    </source>
</reference>
<dbReference type="PANTHER" id="PTHR47199">
    <property type="entry name" value="PHOTOSYSTEM II STABILITY/ASSEMBLY FACTOR HCF136, CHLOROPLASTIC"/>
    <property type="match status" value="1"/>
</dbReference>
<dbReference type="EMBL" id="JBHFFA010000004">
    <property type="protein sequence ID" value="KAL2631103.1"/>
    <property type="molecule type" value="Genomic_DNA"/>
</dbReference>
<dbReference type="AlphaFoldDB" id="A0ABD1YKG0"/>
<keyword evidence="2" id="KW-0604">Photosystem II</keyword>
<dbReference type="InterPro" id="IPR016705">
    <property type="entry name" value="Ycf48/Hcf136"/>
</dbReference>
<evidence type="ECO:0000313" key="4">
    <source>
        <dbReference type="EMBL" id="KAL2631103.1"/>
    </source>
</evidence>
<dbReference type="Gene3D" id="2.130.10.10">
    <property type="entry name" value="YVTN repeat-like/Quinoprotein amine dehydrogenase"/>
    <property type="match status" value="2"/>
</dbReference>
<proteinExistence type="inferred from homology"/>
<keyword evidence="5" id="KW-1185">Reference proteome</keyword>
<evidence type="ECO:0000256" key="1">
    <source>
        <dbReference type="ARBA" id="ARBA00022531"/>
    </source>
</evidence>
<sequence>MASAGLRLLPSGTIVANSAPTSAILVQKTSSSSRQLTQFNGFKGTSDFCAACALPKSSSAVAVPNGFQGVRASAEDKACIGRRELLSAATGLSLGGIVGGALITGEAKAEAELADWERIPLPVEKGVVLLDLAFVPDEPDHGFLLGTRQTLLETKDGGKTWIPRSIPTGPDEEFNYRLNSVSFLGKEGWISGKPAILLHTTNGGESWERVPLSPRLPGNPVIVKATGENSAEMVTDEGAIYVTSNSGRNWRAAVEETLSATLNRGSSSQISGASYYTGTLGSINRSSDGTYVGVSSRGNFYVTWEPGQRNWQPHNRTSARRIQNMGFRADGGLWLVVRGGGLFFSKGTGIGEDEGEDPDFEEAKITSRGFGILDVGYRTKDEAWATGGSGTLLRSLDGGKSWVRDKAADNIGANLYSVKFIDEKKGFVIGNDGVLLRYLG</sequence>
<gene>
    <name evidence="4" type="ORF">R1flu_015789</name>
</gene>
<dbReference type="GO" id="GO:0009523">
    <property type="term" value="C:photosystem II"/>
    <property type="evidence" value="ECO:0007669"/>
    <property type="project" value="UniProtKB-KW"/>
</dbReference>
<dbReference type="NCBIfam" id="NF010237">
    <property type="entry name" value="PRK13684.1"/>
    <property type="match status" value="1"/>
</dbReference>
<organism evidence="4 5">
    <name type="scientific">Riccia fluitans</name>
    <dbReference type="NCBI Taxonomy" id="41844"/>
    <lineage>
        <taxon>Eukaryota</taxon>
        <taxon>Viridiplantae</taxon>
        <taxon>Streptophyta</taxon>
        <taxon>Embryophyta</taxon>
        <taxon>Marchantiophyta</taxon>
        <taxon>Marchantiopsida</taxon>
        <taxon>Marchantiidae</taxon>
        <taxon>Marchantiales</taxon>
        <taxon>Ricciaceae</taxon>
        <taxon>Riccia</taxon>
    </lineage>
</organism>
<evidence type="ECO:0000259" key="3">
    <source>
        <dbReference type="Pfam" id="PF14870"/>
    </source>
</evidence>
<dbReference type="GO" id="GO:0015979">
    <property type="term" value="P:photosynthesis"/>
    <property type="evidence" value="ECO:0007669"/>
    <property type="project" value="UniProtKB-KW"/>
</dbReference>
<protein>
    <recommendedName>
        <fullName evidence="3">Photosynthesis system II assembly factor Ycf48/Hcf136-like domain-containing protein</fullName>
    </recommendedName>
</protein>
<dbReference type="InterPro" id="IPR015943">
    <property type="entry name" value="WD40/YVTN_repeat-like_dom_sf"/>
</dbReference>
<dbReference type="Pfam" id="PF14870">
    <property type="entry name" value="PSII_BNR"/>
    <property type="match status" value="1"/>
</dbReference>
<dbReference type="SUPFAM" id="SSF110296">
    <property type="entry name" value="Oligoxyloglucan reducing end-specific cellobiohydrolase"/>
    <property type="match status" value="1"/>
</dbReference>
<evidence type="ECO:0000313" key="5">
    <source>
        <dbReference type="Proteomes" id="UP001605036"/>
    </source>
</evidence>
<feature type="domain" description="Photosynthesis system II assembly factor Ycf48/Hcf136-like" evidence="3">
    <location>
        <begin position="111"/>
        <end position="438"/>
    </location>
</feature>
<dbReference type="Proteomes" id="UP001605036">
    <property type="component" value="Unassembled WGS sequence"/>
</dbReference>
<evidence type="ECO:0000256" key="2">
    <source>
        <dbReference type="ARBA" id="ARBA00023276"/>
    </source>
</evidence>
<accession>A0ABD1YKG0</accession>